<feature type="compositionally biased region" description="Basic and acidic residues" evidence="1">
    <location>
        <begin position="48"/>
        <end position="57"/>
    </location>
</feature>
<dbReference type="AlphaFoldDB" id="A0A643BSD2"/>
<evidence type="ECO:0000313" key="2">
    <source>
        <dbReference type="EMBL" id="KAB0390813.1"/>
    </source>
</evidence>
<gene>
    <name evidence="2" type="ORF">E2I00_012539</name>
</gene>
<reference evidence="2 3" key="1">
    <citation type="journal article" date="2019" name="PLoS ONE">
        <title>Genomic analyses reveal an absence of contemporary introgressive admixture between fin whales and blue whales, despite known hybrids.</title>
        <authorList>
            <person name="Westbury M.V."/>
            <person name="Petersen B."/>
            <person name="Lorenzen E.D."/>
        </authorList>
    </citation>
    <scope>NUCLEOTIDE SEQUENCE [LARGE SCALE GENOMIC DNA]</scope>
    <source>
        <strain evidence="2">FinWhale-01</strain>
    </source>
</reference>
<feature type="region of interest" description="Disordered" evidence="1">
    <location>
        <begin position="35"/>
        <end position="57"/>
    </location>
</feature>
<keyword evidence="3" id="KW-1185">Reference proteome</keyword>
<accession>A0A643BSD2</accession>
<name>A0A643BSD2_BALPH</name>
<comment type="caution">
    <text evidence="2">The sequence shown here is derived from an EMBL/GenBank/DDBJ whole genome shotgun (WGS) entry which is preliminary data.</text>
</comment>
<feature type="compositionally biased region" description="Polar residues" evidence="1">
    <location>
        <begin position="35"/>
        <end position="47"/>
    </location>
</feature>
<organism evidence="2 3">
    <name type="scientific">Balaenoptera physalus</name>
    <name type="common">Fin whale</name>
    <name type="synonym">Balaena physalus</name>
    <dbReference type="NCBI Taxonomy" id="9770"/>
    <lineage>
        <taxon>Eukaryota</taxon>
        <taxon>Metazoa</taxon>
        <taxon>Chordata</taxon>
        <taxon>Craniata</taxon>
        <taxon>Vertebrata</taxon>
        <taxon>Euteleostomi</taxon>
        <taxon>Mammalia</taxon>
        <taxon>Eutheria</taxon>
        <taxon>Laurasiatheria</taxon>
        <taxon>Artiodactyla</taxon>
        <taxon>Whippomorpha</taxon>
        <taxon>Cetacea</taxon>
        <taxon>Mysticeti</taxon>
        <taxon>Balaenopteridae</taxon>
        <taxon>Balaenoptera</taxon>
    </lineage>
</organism>
<protein>
    <submittedName>
        <fullName evidence="2">Uncharacterized protein</fullName>
    </submittedName>
</protein>
<dbReference type="Proteomes" id="UP000437017">
    <property type="component" value="Unassembled WGS sequence"/>
</dbReference>
<evidence type="ECO:0000256" key="1">
    <source>
        <dbReference type="SAM" id="MobiDB-lite"/>
    </source>
</evidence>
<sequence length="57" mass="6616">MKGDYYCYLVSLLLVMTTRKDYGSVTASLPRSFLSQKQKMQPKTSYQSHKDSMLTMQ</sequence>
<proteinExistence type="predicted"/>
<dbReference type="EMBL" id="SGJD01005016">
    <property type="protein sequence ID" value="KAB0390813.1"/>
    <property type="molecule type" value="Genomic_DNA"/>
</dbReference>
<evidence type="ECO:0000313" key="3">
    <source>
        <dbReference type="Proteomes" id="UP000437017"/>
    </source>
</evidence>